<dbReference type="OrthoDB" id="329059at2759"/>
<keyword evidence="2" id="KW-0812">Transmembrane</keyword>
<evidence type="ECO:0000256" key="2">
    <source>
        <dbReference type="SAM" id="Phobius"/>
    </source>
</evidence>
<dbReference type="eggNOG" id="ENOG502QYAS">
    <property type="taxonomic scope" value="Eukaryota"/>
</dbReference>
<evidence type="ECO:0008006" key="6">
    <source>
        <dbReference type="Google" id="ProtNLM"/>
    </source>
</evidence>
<dbReference type="VEuPathDB" id="ToxoDB:NCLIV_047050"/>
<dbReference type="Proteomes" id="UP000007494">
    <property type="component" value="Chromosome X"/>
</dbReference>
<dbReference type="RefSeq" id="XP_003884304.1">
    <property type="nucleotide sequence ID" value="XM_003884255.1"/>
</dbReference>
<organism evidence="3 5">
    <name type="scientific">Neospora caninum (strain Liverpool)</name>
    <dbReference type="NCBI Taxonomy" id="572307"/>
    <lineage>
        <taxon>Eukaryota</taxon>
        <taxon>Sar</taxon>
        <taxon>Alveolata</taxon>
        <taxon>Apicomplexa</taxon>
        <taxon>Conoidasida</taxon>
        <taxon>Coccidia</taxon>
        <taxon>Eucoccidiorida</taxon>
        <taxon>Eimeriorina</taxon>
        <taxon>Sarcocystidae</taxon>
        <taxon>Neospora</taxon>
    </lineage>
</organism>
<dbReference type="EMBL" id="LN714485">
    <property type="protein sequence ID" value="CEL68978.1"/>
    <property type="molecule type" value="Genomic_DNA"/>
</dbReference>
<evidence type="ECO:0000313" key="5">
    <source>
        <dbReference type="Proteomes" id="UP000007494"/>
    </source>
</evidence>
<accession>F0VLZ5</accession>
<dbReference type="AlphaFoldDB" id="F0VLZ5"/>
<dbReference type="InParanoid" id="F0VLZ5"/>
<keyword evidence="2" id="KW-0472">Membrane</keyword>
<evidence type="ECO:0000256" key="1">
    <source>
        <dbReference type="SAM" id="MobiDB-lite"/>
    </source>
</evidence>
<reference evidence="3" key="1">
    <citation type="submission" date="2011-02" db="EMBL/GenBank/DDBJ databases">
        <authorList>
            <person name="Aslett M."/>
        </authorList>
    </citation>
    <scope>NUCLEOTIDE SEQUENCE</scope>
    <source>
        <strain evidence="3">Liverpool</strain>
    </source>
</reference>
<keyword evidence="2" id="KW-1133">Transmembrane helix</keyword>
<gene>
    <name evidence="4" type="ORF">BN1204_047050</name>
    <name evidence="3" type="ORF">NCLIV_047050</name>
</gene>
<reference evidence="5" key="3">
    <citation type="journal article" date="2012" name="PLoS Pathog.">
        <title>Comparative genomics of the apicomplexan parasites Toxoplasma gondii and Neospora caninum: Coccidia differing in host range and transmission strategy.</title>
        <authorList>
            <person name="Reid A.J."/>
            <person name="Vermont S.J."/>
            <person name="Cotton J.A."/>
            <person name="Harris D."/>
            <person name="Hill-Cawthorne G.A."/>
            <person name="Konen-Waisman S."/>
            <person name="Latham S.M."/>
            <person name="Mourier T."/>
            <person name="Norton R."/>
            <person name="Quail M.A."/>
            <person name="Sanders M."/>
            <person name="Shanmugam D."/>
            <person name="Sohal A."/>
            <person name="Wasmuth J.D."/>
            <person name="Brunk B."/>
            <person name="Grigg M.E."/>
            <person name="Howard J.C."/>
            <person name="Parkinson J."/>
            <person name="Roos D.S."/>
            <person name="Trees A.J."/>
            <person name="Berriman M."/>
            <person name="Pain A."/>
            <person name="Wastling J.M."/>
        </authorList>
    </citation>
    <scope>NUCLEOTIDE SEQUENCE [LARGE SCALE GENOMIC DNA]</scope>
    <source>
        <strain evidence="5">Liverpool</strain>
    </source>
</reference>
<feature type="region of interest" description="Disordered" evidence="1">
    <location>
        <begin position="204"/>
        <end position="259"/>
    </location>
</feature>
<reference evidence="3" key="2">
    <citation type="submission" date="2011-03" db="EMBL/GenBank/DDBJ databases">
        <title>Comparative genomics and transcriptomics of Neospora caninum and Toxoplasma gondii.</title>
        <authorList>
            <person name="Reid A.J."/>
            <person name="Sohal A."/>
            <person name="Harris D."/>
            <person name="Quail M."/>
            <person name="Sanders M."/>
            <person name="Berriman M."/>
            <person name="Wastling J.M."/>
            <person name="Pain A."/>
        </authorList>
    </citation>
    <scope>NUCLEOTIDE SEQUENCE</scope>
    <source>
        <strain evidence="3">Liverpool</strain>
    </source>
</reference>
<keyword evidence="5" id="KW-1185">Reference proteome</keyword>
<evidence type="ECO:0000313" key="3">
    <source>
        <dbReference type="EMBL" id="CBZ54273.1"/>
    </source>
</evidence>
<reference evidence="4" key="4">
    <citation type="journal article" date="2015" name="PLoS ONE">
        <title>Comprehensive Evaluation of Toxoplasma gondii VEG and Neospora caninum LIV Genomes with Tachyzoite Stage Transcriptome and Proteome Defines Novel Transcript Features.</title>
        <authorList>
            <person name="Ramaprasad A."/>
            <person name="Mourier T."/>
            <person name="Naeem R."/>
            <person name="Malas T.B."/>
            <person name="Moussa E."/>
            <person name="Panigrahi A."/>
            <person name="Vermont S.J."/>
            <person name="Otto T.D."/>
            <person name="Wastling J."/>
            <person name="Pain A."/>
        </authorList>
    </citation>
    <scope>NUCLEOTIDE SEQUENCE</scope>
    <source>
        <strain evidence="4">Liverpool</strain>
    </source>
</reference>
<dbReference type="EMBL" id="FR823391">
    <property type="protein sequence ID" value="CBZ54273.1"/>
    <property type="molecule type" value="Genomic_DNA"/>
</dbReference>
<evidence type="ECO:0000313" key="4">
    <source>
        <dbReference type="EMBL" id="CEL68978.1"/>
    </source>
</evidence>
<sequence length="488" mass="53302">MWGGIFRKRPPRGDRGVKSDLDSQRLGVLVSGVATLTSKRIYAPFHVRRRLTTAAELLDNQPVDVRPFMDEGENLDATMAKDQPLVQAWFIDLVFQLLTILAVCNLAFAVGIIIGSIMCRTTLFSGSVLDGLDGRDGRGFAWVRLYLPDSSKGWSQPDPSVKAVLRGAFDVTIPEYCLGSYVEALSAVMALSYVPADTIGKTPQEECFTSSDPSSLPAPYSQPNPDGALASTPTSGPSADEADGANASRALPSTSRDTSHARPIVENLLRRVGNLYTTEEEHLLAEQLQRHFGLTLITRAIHGLSLITSSGSANDVPLEIEVFDPDTGSTREVSRVFLQHSKRSSYPVGMMFSAAMKQATHLVPPTILLRNIIPFIVGLTHGLNSVRLSITLNVPLVAKDERLLQAMRDDCAMGRIYFALEITIQAVRAMFFKHTQGAIPLLPFKVPCSQVLVTDEAEWPPETPESFVQDVAELASEYSTLNLIFGDE</sequence>
<feature type="transmembrane region" description="Helical" evidence="2">
    <location>
        <begin position="89"/>
        <end position="118"/>
    </location>
</feature>
<protein>
    <recommendedName>
        <fullName evidence="6">Transmembrane protein</fullName>
    </recommendedName>
</protein>
<dbReference type="GeneID" id="13442204"/>
<dbReference type="OMA" id="MDEGENL"/>
<name>F0VLZ5_NEOCL</name>
<proteinExistence type="predicted"/>